<accession>A0A9Q9B4Y9</accession>
<dbReference type="PANTHER" id="PTHR38790">
    <property type="entry name" value="2EXR DOMAIN-CONTAINING PROTEIN-RELATED"/>
    <property type="match status" value="1"/>
</dbReference>
<keyword evidence="2" id="KW-1185">Reference proteome</keyword>
<proteinExistence type="predicted"/>
<dbReference type="PANTHER" id="PTHR38790:SF4">
    <property type="entry name" value="2EXR DOMAIN-CONTAINING PROTEIN"/>
    <property type="match status" value="1"/>
</dbReference>
<name>A0A9Q9B4Y9_9PEZI</name>
<evidence type="ECO:0000313" key="2">
    <source>
        <dbReference type="Proteomes" id="UP001056384"/>
    </source>
</evidence>
<sequence>MIRADRPYEVLVRPQRATGVVVKVDTANAQVASPLFRLSAELRTIIWEFVIGYHDIHIRETPCALDENWTRAEKYRHEYYSPHTQTSNETLETQQITKLTSHVCLRSGDWDRQYALSKMPVKIPDECFDESGTLPRTGPFCEHAISPYSFTHVRCSSVYGKRTTGTSKPGVQISQSCRKIYAETWHLPFVNSTFEMASLLSSVREDFGTRVLFPHQRHAVRNVHVYDLMEPNGAVELLHCFPSLRRLRISFRPGDCIQGTDEEWQAFRGKHLIENVEIIVGYDYDRSDNRATNREKARAAEELLSEPSKN</sequence>
<dbReference type="OrthoDB" id="3650934at2759"/>
<dbReference type="AlphaFoldDB" id="A0A9Q9B4Y9"/>
<dbReference type="Proteomes" id="UP001056384">
    <property type="component" value="Chromosome 12"/>
</dbReference>
<reference evidence="1" key="1">
    <citation type="submission" date="2022-06" db="EMBL/GenBank/DDBJ databases">
        <title>Complete genome sequences of two strains of the flax pathogen Septoria linicola.</title>
        <authorList>
            <person name="Lapalu N."/>
            <person name="Simon A."/>
            <person name="Demenou B."/>
            <person name="Paumier D."/>
            <person name="Guillot M.-P."/>
            <person name="Gout L."/>
            <person name="Valade R."/>
        </authorList>
    </citation>
    <scope>NUCLEOTIDE SEQUENCE</scope>
    <source>
        <strain evidence="1">SE15195</strain>
    </source>
</reference>
<dbReference type="EMBL" id="CP099429">
    <property type="protein sequence ID" value="USW59048.1"/>
    <property type="molecule type" value="Genomic_DNA"/>
</dbReference>
<evidence type="ECO:0000313" key="1">
    <source>
        <dbReference type="EMBL" id="USW59048.1"/>
    </source>
</evidence>
<organism evidence="1 2">
    <name type="scientific">Septoria linicola</name>
    <dbReference type="NCBI Taxonomy" id="215465"/>
    <lineage>
        <taxon>Eukaryota</taxon>
        <taxon>Fungi</taxon>
        <taxon>Dikarya</taxon>
        <taxon>Ascomycota</taxon>
        <taxon>Pezizomycotina</taxon>
        <taxon>Dothideomycetes</taxon>
        <taxon>Dothideomycetidae</taxon>
        <taxon>Mycosphaerellales</taxon>
        <taxon>Mycosphaerellaceae</taxon>
        <taxon>Septoria</taxon>
    </lineage>
</organism>
<gene>
    <name evidence="1" type="ORF">Slin15195_G123670</name>
</gene>
<protein>
    <submittedName>
        <fullName evidence="1">Uncharacterized protein</fullName>
    </submittedName>
</protein>